<gene>
    <name evidence="2" type="ORF">KX928_00815</name>
</gene>
<evidence type="ECO:0000313" key="2">
    <source>
        <dbReference type="EMBL" id="MBW4706321.1"/>
    </source>
</evidence>
<dbReference type="Pfam" id="PF12802">
    <property type="entry name" value="MarR_2"/>
    <property type="match status" value="1"/>
</dbReference>
<reference evidence="2" key="1">
    <citation type="submission" date="2021-07" db="EMBL/GenBank/DDBJ databases">
        <title>Roseobacter insulae sp. nov., isolated from a tidal flat.</title>
        <authorList>
            <person name="Park S."/>
            <person name="Yoon J.-H."/>
        </authorList>
    </citation>
    <scope>NUCLEOTIDE SEQUENCE</scope>
    <source>
        <strain evidence="2">YSTF-M11</strain>
    </source>
</reference>
<proteinExistence type="predicted"/>
<organism evidence="2 3">
    <name type="scientific">Roseobacter insulae</name>
    <dbReference type="NCBI Taxonomy" id="2859783"/>
    <lineage>
        <taxon>Bacteria</taxon>
        <taxon>Pseudomonadati</taxon>
        <taxon>Pseudomonadota</taxon>
        <taxon>Alphaproteobacteria</taxon>
        <taxon>Rhodobacterales</taxon>
        <taxon>Roseobacteraceae</taxon>
        <taxon>Roseobacter</taxon>
    </lineage>
</organism>
<accession>A0A9X1JWV8</accession>
<evidence type="ECO:0000259" key="1">
    <source>
        <dbReference type="Pfam" id="PF12802"/>
    </source>
</evidence>
<protein>
    <submittedName>
        <fullName evidence="2">MarR family transcriptional regulator</fullName>
    </submittedName>
</protein>
<dbReference type="AlphaFoldDB" id="A0A9X1JWV8"/>
<dbReference type="Proteomes" id="UP001138661">
    <property type="component" value="Unassembled WGS sequence"/>
</dbReference>
<comment type="caution">
    <text evidence="2">The sequence shown here is derived from an EMBL/GenBank/DDBJ whole genome shotgun (WGS) entry which is preliminary data.</text>
</comment>
<feature type="domain" description="HTH marR-type" evidence="1">
    <location>
        <begin position="2"/>
        <end position="53"/>
    </location>
</feature>
<keyword evidence="3" id="KW-1185">Reference proteome</keyword>
<dbReference type="InterPro" id="IPR000835">
    <property type="entry name" value="HTH_MarR-typ"/>
</dbReference>
<sequence>MFRLLRSLEGTEGISIKDLAARTSLERSTLGSNLRVLEKQNLIETEVAQDKRAGHIRLADDGRATLQAAIPLWRQLPSDLSDLIAADAIALITFWPIWRPHTYL</sequence>
<dbReference type="EMBL" id="JAHXDN010000001">
    <property type="protein sequence ID" value="MBW4706321.1"/>
    <property type="molecule type" value="Genomic_DNA"/>
</dbReference>
<evidence type="ECO:0000313" key="3">
    <source>
        <dbReference type="Proteomes" id="UP001138661"/>
    </source>
</evidence>
<dbReference type="GO" id="GO:0003700">
    <property type="term" value="F:DNA-binding transcription factor activity"/>
    <property type="evidence" value="ECO:0007669"/>
    <property type="project" value="InterPro"/>
</dbReference>
<name>A0A9X1JWV8_9RHOB</name>